<dbReference type="VEuPathDB" id="FungiDB:SDRG_10011"/>
<keyword evidence="6" id="KW-0418">Kinase</keyword>
<evidence type="ECO:0000256" key="2">
    <source>
        <dbReference type="ARBA" id="ARBA00022840"/>
    </source>
</evidence>
<protein>
    <submittedName>
        <fullName evidence="6">CAMKK protein kinase</fullName>
    </submittedName>
</protein>
<dbReference type="Pfam" id="PF00069">
    <property type="entry name" value="Pkinase"/>
    <property type="match status" value="1"/>
</dbReference>
<dbReference type="Proteomes" id="UP000030762">
    <property type="component" value="Unassembled WGS sequence"/>
</dbReference>
<dbReference type="CDD" id="cd14008">
    <property type="entry name" value="STKc_LKB1_CaMKK"/>
    <property type="match status" value="1"/>
</dbReference>
<keyword evidence="7" id="KW-1185">Reference proteome</keyword>
<keyword evidence="1 3" id="KW-0547">Nucleotide-binding</keyword>
<dbReference type="Gene3D" id="1.10.510.10">
    <property type="entry name" value="Transferase(Phosphotransferase) domain 1"/>
    <property type="match status" value="1"/>
</dbReference>
<evidence type="ECO:0000259" key="5">
    <source>
        <dbReference type="PROSITE" id="PS50011"/>
    </source>
</evidence>
<keyword evidence="6" id="KW-0808">Transferase</keyword>
<dbReference type="SUPFAM" id="SSF56112">
    <property type="entry name" value="Protein kinase-like (PK-like)"/>
    <property type="match status" value="1"/>
</dbReference>
<evidence type="ECO:0000313" key="7">
    <source>
        <dbReference type="Proteomes" id="UP000030762"/>
    </source>
</evidence>
<dbReference type="InterPro" id="IPR000719">
    <property type="entry name" value="Prot_kinase_dom"/>
</dbReference>
<dbReference type="STRING" id="1156394.T0RQC6"/>
<dbReference type="FunCoup" id="T0RQC6">
    <property type="interactions" value="1"/>
</dbReference>
<proteinExistence type="inferred from homology"/>
<dbReference type="GO" id="GO:0005737">
    <property type="term" value="C:cytoplasm"/>
    <property type="evidence" value="ECO:0007669"/>
    <property type="project" value="TreeGrafter"/>
</dbReference>
<dbReference type="PANTHER" id="PTHR24346:SF77">
    <property type="entry name" value="SERINE THREONINE PROTEIN KINASE"/>
    <property type="match status" value="1"/>
</dbReference>
<dbReference type="InterPro" id="IPR008271">
    <property type="entry name" value="Ser/Thr_kinase_AS"/>
</dbReference>
<keyword evidence="2 3" id="KW-0067">ATP-binding</keyword>
<dbReference type="SMART" id="SM00220">
    <property type="entry name" value="S_TKc"/>
    <property type="match status" value="1"/>
</dbReference>
<dbReference type="GO" id="GO:0004674">
    <property type="term" value="F:protein serine/threonine kinase activity"/>
    <property type="evidence" value="ECO:0007669"/>
    <property type="project" value="UniProtKB-KW"/>
</dbReference>
<dbReference type="PROSITE" id="PS00108">
    <property type="entry name" value="PROTEIN_KINASE_ST"/>
    <property type="match status" value="1"/>
</dbReference>
<dbReference type="EMBL" id="JH767164">
    <property type="protein sequence ID" value="EQC32262.1"/>
    <property type="molecule type" value="Genomic_DNA"/>
</dbReference>
<dbReference type="GeneID" id="19950738"/>
<dbReference type="InterPro" id="IPR017441">
    <property type="entry name" value="Protein_kinase_ATP_BS"/>
</dbReference>
<evidence type="ECO:0000313" key="6">
    <source>
        <dbReference type="EMBL" id="EQC32262.1"/>
    </source>
</evidence>
<name>T0RQC6_SAPDV</name>
<dbReference type="InParanoid" id="T0RQC6"/>
<sequence length="438" mass="48676">MRARSERALPREGPRPGAALTNTAVIEQDVTDLEVDDNGAPQRVNEYIVGEELGRGAFARVYKCAKLVDGQSLEFAMKIFNKSLLKRKQEFTRVAGRMVATNAFQKVQKEIAIMKKLCHPNLTRLHEVIDSPEDDKLYLILNVISGGQLLDFDNHAMRYRYTREPGPTVDEKSVTPLRVVHDCLVDLASGLDYLQRNLICHRDIKPENIFVTDMSEYILGDFGVAHMFAEPGHATLLKNTEGTYHYLAPECTSGDAFDPFKVDIWAVGVTVFAMVYGTLPFGMAVTDGPPGVLRAIREDPLVFPHEIEPLLHDLLMQLLDKSPATRISILQLLEHPWITVAASRKAPNPTESVTVTSDEIAKAFTASYKLFLMVKLKLKLHAKLARARSALAAKQSEISTATTTTINEGVNLIRRRSMRKVSDAAIPVSASEPSCHVM</sequence>
<reference evidence="6 7" key="1">
    <citation type="submission" date="2012-04" db="EMBL/GenBank/DDBJ databases">
        <title>The Genome Sequence of Saprolegnia declina VS20.</title>
        <authorList>
            <consortium name="The Broad Institute Genome Sequencing Platform"/>
            <person name="Russ C."/>
            <person name="Nusbaum C."/>
            <person name="Tyler B."/>
            <person name="van West P."/>
            <person name="Dieguez-Uribeondo J."/>
            <person name="de Bruijn I."/>
            <person name="Tripathy S."/>
            <person name="Jiang R."/>
            <person name="Young S.K."/>
            <person name="Zeng Q."/>
            <person name="Gargeya S."/>
            <person name="Fitzgerald M."/>
            <person name="Haas B."/>
            <person name="Abouelleil A."/>
            <person name="Alvarado L."/>
            <person name="Arachchi H.M."/>
            <person name="Berlin A."/>
            <person name="Chapman S.B."/>
            <person name="Goldberg J."/>
            <person name="Griggs A."/>
            <person name="Gujja S."/>
            <person name="Hansen M."/>
            <person name="Howarth C."/>
            <person name="Imamovic A."/>
            <person name="Larimer J."/>
            <person name="McCowen C."/>
            <person name="Montmayeur A."/>
            <person name="Murphy C."/>
            <person name="Neiman D."/>
            <person name="Pearson M."/>
            <person name="Priest M."/>
            <person name="Roberts A."/>
            <person name="Saif S."/>
            <person name="Shea T."/>
            <person name="Sisk P."/>
            <person name="Sykes S."/>
            <person name="Wortman J."/>
            <person name="Nusbaum C."/>
            <person name="Birren B."/>
        </authorList>
    </citation>
    <scope>NUCLEOTIDE SEQUENCE [LARGE SCALE GENOMIC DNA]</scope>
    <source>
        <strain evidence="6 7">VS20</strain>
    </source>
</reference>
<evidence type="ECO:0000256" key="1">
    <source>
        <dbReference type="ARBA" id="ARBA00022741"/>
    </source>
</evidence>
<dbReference type="GO" id="GO:0005524">
    <property type="term" value="F:ATP binding"/>
    <property type="evidence" value="ECO:0007669"/>
    <property type="project" value="UniProtKB-UniRule"/>
</dbReference>
<keyword evidence="4" id="KW-0723">Serine/threonine-protein kinase</keyword>
<feature type="binding site" evidence="3">
    <location>
        <position position="78"/>
    </location>
    <ligand>
        <name>ATP</name>
        <dbReference type="ChEBI" id="CHEBI:30616"/>
    </ligand>
</feature>
<accession>T0RQC6</accession>
<evidence type="ECO:0000256" key="4">
    <source>
        <dbReference type="RuleBase" id="RU000304"/>
    </source>
</evidence>
<feature type="domain" description="Protein kinase" evidence="5">
    <location>
        <begin position="47"/>
        <end position="338"/>
    </location>
</feature>
<evidence type="ECO:0000256" key="3">
    <source>
        <dbReference type="PROSITE-ProRule" id="PRU10141"/>
    </source>
</evidence>
<organism evidence="6 7">
    <name type="scientific">Saprolegnia diclina (strain VS20)</name>
    <dbReference type="NCBI Taxonomy" id="1156394"/>
    <lineage>
        <taxon>Eukaryota</taxon>
        <taxon>Sar</taxon>
        <taxon>Stramenopiles</taxon>
        <taxon>Oomycota</taxon>
        <taxon>Saprolegniomycetes</taxon>
        <taxon>Saprolegniales</taxon>
        <taxon>Saprolegniaceae</taxon>
        <taxon>Saprolegnia</taxon>
    </lineage>
</organism>
<dbReference type="OrthoDB" id="68483at2759"/>
<dbReference type="PANTHER" id="PTHR24346">
    <property type="entry name" value="MAP/MICROTUBULE AFFINITY-REGULATING KINASE"/>
    <property type="match status" value="1"/>
</dbReference>
<dbReference type="PROSITE" id="PS00107">
    <property type="entry name" value="PROTEIN_KINASE_ATP"/>
    <property type="match status" value="1"/>
</dbReference>
<dbReference type="Gene3D" id="3.30.200.20">
    <property type="entry name" value="Phosphorylase Kinase, domain 1"/>
    <property type="match status" value="1"/>
</dbReference>
<dbReference type="OMA" id="IMMEYCA"/>
<gene>
    <name evidence="6" type="ORF">SDRG_10011</name>
</gene>
<dbReference type="AlphaFoldDB" id="T0RQC6"/>
<dbReference type="RefSeq" id="XP_008614203.1">
    <property type="nucleotide sequence ID" value="XM_008615981.1"/>
</dbReference>
<dbReference type="eggNOG" id="KOG0585">
    <property type="taxonomic scope" value="Eukaryota"/>
</dbReference>
<comment type="similarity">
    <text evidence="4">Belongs to the protein kinase superfamily.</text>
</comment>
<dbReference type="InterPro" id="IPR011009">
    <property type="entry name" value="Kinase-like_dom_sf"/>
</dbReference>
<dbReference type="PROSITE" id="PS50011">
    <property type="entry name" value="PROTEIN_KINASE_DOM"/>
    <property type="match status" value="1"/>
</dbReference>
<dbReference type="GO" id="GO:0035556">
    <property type="term" value="P:intracellular signal transduction"/>
    <property type="evidence" value="ECO:0007669"/>
    <property type="project" value="TreeGrafter"/>
</dbReference>